<dbReference type="PANTHER" id="PTHR30015:SF7">
    <property type="entry name" value="TYPE IV METHYL-DIRECTED RESTRICTION ENZYME ECOKMRR"/>
    <property type="match status" value="1"/>
</dbReference>
<evidence type="ECO:0000313" key="1">
    <source>
        <dbReference type="EMBL" id="BDI31480.1"/>
    </source>
</evidence>
<dbReference type="Pfam" id="PF04471">
    <property type="entry name" value="Mrr_cat"/>
    <property type="match status" value="1"/>
</dbReference>
<dbReference type="EMBL" id="AP025739">
    <property type="protein sequence ID" value="BDI31480.1"/>
    <property type="molecule type" value="Genomic_DNA"/>
</dbReference>
<name>A0A402CY38_9BACT</name>
<sequence>MTTSTLASSDAGGSDEPKILRRLREKLLALSYPEFQRCLQHLLEAMGYADVAATGRIRRRGRNLDGGVDLVAWLQAGVTRFRIVAQAKQLTEPVQKRSVDELRGAALRLDARQGLIMTTAGVSPVARAAAASVPTTPIRLIDGTELAELMVRYSVGVIRDEHGIALDEDYWRRLSPFPQPPASDRSLGKAAQPAPDTWEGGTSLDEPDAAPALRVHITVALVKTDDHKRRKER</sequence>
<dbReference type="AlphaFoldDB" id="A0A402CY38"/>
<dbReference type="KEGG" id="ccot:CCAX7_35310"/>
<reference evidence="1 2" key="1">
    <citation type="journal article" date="2019" name="Int. J. Syst. Evol. Microbiol.">
        <title>Capsulimonas corticalis gen. nov., sp. nov., an aerobic capsulated bacterium, of a novel bacterial order, Capsulimonadales ord. nov., of the class Armatimonadia of the phylum Armatimonadetes.</title>
        <authorList>
            <person name="Li J."/>
            <person name="Kudo C."/>
            <person name="Tonouchi A."/>
        </authorList>
    </citation>
    <scope>NUCLEOTIDE SEQUENCE [LARGE SCALE GENOMIC DNA]</scope>
    <source>
        <strain evidence="1 2">AX-7</strain>
    </source>
</reference>
<dbReference type="InterPro" id="IPR052906">
    <property type="entry name" value="Type_IV_Methyl-Rstrct_Enzyme"/>
</dbReference>
<dbReference type="InterPro" id="IPR011856">
    <property type="entry name" value="tRNA_endonuc-like_dom_sf"/>
</dbReference>
<dbReference type="GO" id="GO:0003677">
    <property type="term" value="F:DNA binding"/>
    <property type="evidence" value="ECO:0007669"/>
    <property type="project" value="InterPro"/>
</dbReference>
<protein>
    <submittedName>
        <fullName evidence="1">Uncharacterized protein</fullName>
    </submittedName>
</protein>
<accession>A0A402CY38</accession>
<gene>
    <name evidence="1" type="ORF">CCAX7_35310</name>
</gene>
<dbReference type="Proteomes" id="UP000287394">
    <property type="component" value="Chromosome"/>
</dbReference>
<dbReference type="Gene3D" id="3.40.1350.10">
    <property type="match status" value="1"/>
</dbReference>
<dbReference type="PANTHER" id="PTHR30015">
    <property type="entry name" value="MRR RESTRICTION SYSTEM PROTEIN"/>
    <property type="match status" value="1"/>
</dbReference>
<dbReference type="InterPro" id="IPR011335">
    <property type="entry name" value="Restrct_endonuc-II-like"/>
</dbReference>
<dbReference type="InterPro" id="IPR007560">
    <property type="entry name" value="Restrct_endonuc_IV_Mrr"/>
</dbReference>
<dbReference type="OrthoDB" id="9803736at2"/>
<dbReference type="GO" id="GO:0015666">
    <property type="term" value="F:restriction endodeoxyribonuclease activity"/>
    <property type="evidence" value="ECO:0007669"/>
    <property type="project" value="TreeGrafter"/>
</dbReference>
<dbReference type="RefSeq" id="WP_119322240.1">
    <property type="nucleotide sequence ID" value="NZ_AP025739.1"/>
</dbReference>
<organism evidence="1 2">
    <name type="scientific">Capsulimonas corticalis</name>
    <dbReference type="NCBI Taxonomy" id="2219043"/>
    <lineage>
        <taxon>Bacteria</taxon>
        <taxon>Bacillati</taxon>
        <taxon>Armatimonadota</taxon>
        <taxon>Armatimonadia</taxon>
        <taxon>Capsulimonadales</taxon>
        <taxon>Capsulimonadaceae</taxon>
        <taxon>Capsulimonas</taxon>
    </lineage>
</organism>
<keyword evidence="2" id="KW-1185">Reference proteome</keyword>
<dbReference type="GO" id="GO:0009307">
    <property type="term" value="P:DNA restriction-modification system"/>
    <property type="evidence" value="ECO:0007669"/>
    <property type="project" value="InterPro"/>
</dbReference>
<evidence type="ECO:0000313" key="2">
    <source>
        <dbReference type="Proteomes" id="UP000287394"/>
    </source>
</evidence>
<proteinExistence type="predicted"/>
<dbReference type="SUPFAM" id="SSF52980">
    <property type="entry name" value="Restriction endonuclease-like"/>
    <property type="match status" value="1"/>
</dbReference>